<protein>
    <submittedName>
        <fullName evidence="2">Uncharacterized protein</fullName>
    </submittedName>
</protein>
<dbReference type="STRING" id="1423735.FC15_GL000864"/>
<dbReference type="RefSeq" id="WP_057825899.1">
    <property type="nucleotide sequence ID" value="NZ_AZFX01000096.1"/>
</dbReference>
<keyword evidence="3" id="KW-1185">Reference proteome</keyword>
<name>A0A0R1VWF7_9LACO</name>
<sequence>MTDKNKPHDQQTDETMDQSRRQPLLKPVDYTQHHAEIVQQPVIREVKWDDLELQLKKLDQQRQHQAQRLQRALQQARGQARFELSRQQNLEDRQPSPNAPQHDWQARLNLINATLQKWFQTTSMVDELYLPPTMQYRLVATTETTAMTTTADAIQSSDQQFRQFFTARKLNFELISLTDFQQLLAEPVADITEDLVVVLPLSAAIVTKAKLPANTNLKLVPWISEAAVASAQFVEVLAYPESFYGAFVETPMILTKIQRFLGNQLPITVLSNQVDDED</sequence>
<feature type="region of interest" description="Disordered" evidence="1">
    <location>
        <begin position="1"/>
        <end position="29"/>
    </location>
</feature>
<gene>
    <name evidence="2" type="ORF">FC15_GL000864</name>
</gene>
<proteinExistence type="predicted"/>
<dbReference type="OrthoDB" id="2259104at2"/>
<dbReference type="Proteomes" id="UP000051315">
    <property type="component" value="Unassembled WGS sequence"/>
</dbReference>
<accession>A0A0R1VWF7</accession>
<dbReference type="PATRIC" id="fig|1423735.3.peg.899"/>
<evidence type="ECO:0000256" key="1">
    <source>
        <dbReference type="SAM" id="MobiDB-lite"/>
    </source>
</evidence>
<evidence type="ECO:0000313" key="3">
    <source>
        <dbReference type="Proteomes" id="UP000051315"/>
    </source>
</evidence>
<comment type="caution">
    <text evidence="2">The sequence shown here is derived from an EMBL/GenBank/DDBJ whole genome shotgun (WGS) entry which is preliminary data.</text>
</comment>
<evidence type="ECO:0000313" key="2">
    <source>
        <dbReference type="EMBL" id="KRM07796.1"/>
    </source>
</evidence>
<dbReference type="EMBL" id="AZFX01000096">
    <property type="protein sequence ID" value="KRM07796.1"/>
    <property type="molecule type" value="Genomic_DNA"/>
</dbReference>
<dbReference type="AlphaFoldDB" id="A0A0R1VWF7"/>
<reference evidence="2 3" key="1">
    <citation type="journal article" date="2015" name="Genome Announc.">
        <title>Expanding the biotechnology potential of lactobacilli through comparative genomics of 213 strains and associated genera.</title>
        <authorList>
            <person name="Sun Z."/>
            <person name="Harris H.M."/>
            <person name="McCann A."/>
            <person name="Guo C."/>
            <person name="Argimon S."/>
            <person name="Zhang W."/>
            <person name="Yang X."/>
            <person name="Jeffery I.B."/>
            <person name="Cooney J.C."/>
            <person name="Kagawa T.F."/>
            <person name="Liu W."/>
            <person name="Song Y."/>
            <person name="Salvetti E."/>
            <person name="Wrobel A."/>
            <person name="Rasinkangas P."/>
            <person name="Parkhill J."/>
            <person name="Rea M.C."/>
            <person name="O'Sullivan O."/>
            <person name="Ritari J."/>
            <person name="Douillard F.P."/>
            <person name="Paul Ross R."/>
            <person name="Yang R."/>
            <person name="Briner A.E."/>
            <person name="Felis G.E."/>
            <person name="de Vos W.M."/>
            <person name="Barrangou R."/>
            <person name="Klaenhammer T.R."/>
            <person name="Caufield P.W."/>
            <person name="Cui Y."/>
            <person name="Zhang H."/>
            <person name="O'Toole P.W."/>
        </authorList>
    </citation>
    <scope>NUCLEOTIDE SEQUENCE [LARGE SCALE GENOMIC DNA]</scope>
    <source>
        <strain evidence="2 3">DSM 17758</strain>
    </source>
</reference>
<feature type="compositionally biased region" description="Basic and acidic residues" evidence="1">
    <location>
        <begin position="1"/>
        <end position="11"/>
    </location>
</feature>
<organism evidence="2 3">
    <name type="scientific">Lapidilactobacillus concavus DSM 17758</name>
    <dbReference type="NCBI Taxonomy" id="1423735"/>
    <lineage>
        <taxon>Bacteria</taxon>
        <taxon>Bacillati</taxon>
        <taxon>Bacillota</taxon>
        <taxon>Bacilli</taxon>
        <taxon>Lactobacillales</taxon>
        <taxon>Lactobacillaceae</taxon>
        <taxon>Lapidilactobacillus</taxon>
    </lineage>
</organism>